<sequence length="317" mass="35727">MEQFRFFVESLQMQRVNNNVRNIENFPYTSCGVVPIWLWGWESTRRTVLLDLPVKIVVIQHTVSPPCYTDHTCESNLKSIRDYHINHLNFTDIGQSFFIGSNGKVYEGAGWKHVGAHTRGYNDKAIACLSKFLVICGISDLCKQECPTIVSRKEWDGLKPVHVRYLPRPVDLVIIQHTVTPTCATDDGCAEIVRNIQAYQMDNLNFWDIGQSFLIGGNGKVYEGPGWLHAGAHTYGYNSKSIGIAFIGNFNKDQPTTQALNAAKALIKCGVDLGHLASNYHVVGHRQLIATESPGRKLYNEIRSWPDWMEDVSSIKN</sequence>
<feature type="domain" description="N-acetylmuramoyl-L-alanine amidase" evidence="6">
    <location>
        <begin position="43"/>
        <end position="161"/>
    </location>
</feature>
<dbReference type="InterPro" id="IPR006619">
    <property type="entry name" value="PGRP_domain_met/bac"/>
</dbReference>
<evidence type="ECO:0000259" key="7">
    <source>
        <dbReference type="SMART" id="SM00701"/>
    </source>
</evidence>
<dbReference type="SMART" id="SM00644">
    <property type="entry name" value="Ami_2"/>
    <property type="match status" value="2"/>
</dbReference>
<dbReference type="InterPro" id="IPR036505">
    <property type="entry name" value="Amidase/PGRP_sf"/>
</dbReference>
<evidence type="ECO:0000256" key="4">
    <source>
        <dbReference type="ARBA" id="ARBA00022859"/>
    </source>
</evidence>
<evidence type="ECO:0000313" key="9">
    <source>
        <dbReference type="Proteomes" id="UP000053268"/>
    </source>
</evidence>
<organism evidence="8 9">
    <name type="scientific">Papilio xuthus</name>
    <name type="common">Asian swallowtail butterfly</name>
    <dbReference type="NCBI Taxonomy" id="66420"/>
    <lineage>
        <taxon>Eukaryota</taxon>
        <taxon>Metazoa</taxon>
        <taxon>Ecdysozoa</taxon>
        <taxon>Arthropoda</taxon>
        <taxon>Hexapoda</taxon>
        <taxon>Insecta</taxon>
        <taxon>Pterygota</taxon>
        <taxon>Neoptera</taxon>
        <taxon>Endopterygota</taxon>
        <taxon>Lepidoptera</taxon>
        <taxon>Glossata</taxon>
        <taxon>Ditrysia</taxon>
        <taxon>Papilionoidea</taxon>
        <taxon>Papilionidae</taxon>
        <taxon>Papilioninae</taxon>
        <taxon>Papilio</taxon>
    </lineage>
</organism>
<evidence type="ECO:0000256" key="3">
    <source>
        <dbReference type="ARBA" id="ARBA00022588"/>
    </source>
</evidence>
<keyword evidence="3" id="KW-0399">Innate immunity</keyword>
<protein>
    <recommendedName>
        <fullName evidence="5">Peptidoglycan recognition protein</fullName>
    </recommendedName>
</protein>
<dbReference type="GO" id="GO:0045087">
    <property type="term" value="P:innate immune response"/>
    <property type="evidence" value="ECO:0007669"/>
    <property type="project" value="UniProtKB-KW"/>
</dbReference>
<feature type="domain" description="Peptidoglycan recognition protein family" evidence="7">
    <location>
        <begin position="147"/>
        <end position="289"/>
    </location>
</feature>
<dbReference type="GO" id="GO:0009253">
    <property type="term" value="P:peptidoglycan catabolic process"/>
    <property type="evidence" value="ECO:0007669"/>
    <property type="project" value="InterPro"/>
</dbReference>
<dbReference type="InterPro" id="IPR002502">
    <property type="entry name" value="Amidase_domain"/>
</dbReference>
<dbReference type="PANTHER" id="PTHR11022">
    <property type="entry name" value="PEPTIDOGLYCAN RECOGNITION PROTEIN"/>
    <property type="match status" value="1"/>
</dbReference>
<dbReference type="EMBL" id="KQ459144">
    <property type="protein sequence ID" value="KPJ03700.1"/>
    <property type="molecule type" value="Genomic_DNA"/>
</dbReference>
<evidence type="ECO:0000256" key="2">
    <source>
        <dbReference type="ARBA" id="ARBA00011245"/>
    </source>
</evidence>
<dbReference type="SUPFAM" id="SSF55846">
    <property type="entry name" value="N-acetylmuramoyl-L-alanine amidase-like"/>
    <property type="match status" value="2"/>
</dbReference>
<evidence type="ECO:0000256" key="5">
    <source>
        <dbReference type="ARBA" id="ARBA00069708"/>
    </source>
</evidence>
<dbReference type="InterPro" id="IPR015510">
    <property type="entry name" value="PGRP"/>
</dbReference>
<dbReference type="Pfam" id="PF01510">
    <property type="entry name" value="Amidase_2"/>
    <property type="match status" value="1"/>
</dbReference>
<evidence type="ECO:0000256" key="1">
    <source>
        <dbReference type="ARBA" id="ARBA00007553"/>
    </source>
</evidence>
<dbReference type="Proteomes" id="UP000053268">
    <property type="component" value="Unassembled WGS sequence"/>
</dbReference>
<dbReference type="GO" id="GO:0008745">
    <property type="term" value="F:N-acetylmuramoyl-L-alanine amidase activity"/>
    <property type="evidence" value="ECO:0007669"/>
    <property type="project" value="InterPro"/>
</dbReference>
<reference evidence="8 9" key="1">
    <citation type="journal article" date="2015" name="Nat. Commun.">
        <title>Outbred genome sequencing and CRISPR/Cas9 gene editing in butterflies.</title>
        <authorList>
            <person name="Li X."/>
            <person name="Fan D."/>
            <person name="Zhang W."/>
            <person name="Liu G."/>
            <person name="Zhang L."/>
            <person name="Zhao L."/>
            <person name="Fang X."/>
            <person name="Chen L."/>
            <person name="Dong Y."/>
            <person name="Chen Y."/>
            <person name="Ding Y."/>
            <person name="Zhao R."/>
            <person name="Feng M."/>
            <person name="Zhu Y."/>
            <person name="Feng Y."/>
            <person name="Jiang X."/>
            <person name="Zhu D."/>
            <person name="Xiang H."/>
            <person name="Feng X."/>
            <person name="Li S."/>
            <person name="Wang J."/>
            <person name="Zhang G."/>
            <person name="Kronforst M.R."/>
            <person name="Wang W."/>
        </authorList>
    </citation>
    <scope>NUCLEOTIDE SEQUENCE [LARGE SCALE GENOMIC DNA]</scope>
    <source>
        <strain evidence="8">Ya'a_city_454_Px</strain>
        <tissue evidence="8">Whole body</tissue>
    </source>
</reference>
<accession>A0A194QFH8</accession>
<evidence type="ECO:0000259" key="6">
    <source>
        <dbReference type="SMART" id="SM00644"/>
    </source>
</evidence>
<comment type="similarity">
    <text evidence="1">Belongs to the N-acetylmuramoyl-L-alanine amidase 2 family.</text>
</comment>
<evidence type="ECO:0000313" key="8">
    <source>
        <dbReference type="EMBL" id="KPJ03700.1"/>
    </source>
</evidence>
<dbReference type="AlphaFoldDB" id="A0A194QFH8"/>
<name>A0A194QFH8_PAPXU</name>
<keyword evidence="9" id="KW-1185">Reference proteome</keyword>
<dbReference type="Gene3D" id="3.40.80.10">
    <property type="entry name" value="Peptidoglycan recognition protein-like"/>
    <property type="match status" value="2"/>
</dbReference>
<feature type="domain" description="Peptidoglycan recognition protein family" evidence="7">
    <location>
        <begin position="31"/>
        <end position="145"/>
    </location>
</feature>
<proteinExistence type="inferred from homology"/>
<keyword evidence="4" id="KW-0391">Immunity</keyword>
<dbReference type="SMART" id="SM00701">
    <property type="entry name" value="PGRP"/>
    <property type="match status" value="2"/>
</dbReference>
<gene>
    <name evidence="8" type="ORF">RR46_04312</name>
</gene>
<dbReference type="FunFam" id="3.40.80.10:FF:000001">
    <property type="entry name" value="Peptidoglycan recognition protein 1"/>
    <property type="match status" value="1"/>
</dbReference>
<dbReference type="CDD" id="cd06583">
    <property type="entry name" value="PGRP"/>
    <property type="match status" value="1"/>
</dbReference>
<dbReference type="PANTHER" id="PTHR11022:SF74">
    <property type="entry name" value="PEPTIDOGLYCAN-RECOGNITION PROTEIN SA"/>
    <property type="match status" value="1"/>
</dbReference>
<comment type="subunit">
    <text evidence="2">Monomer.</text>
</comment>
<dbReference type="STRING" id="66420.A0A194QFH8"/>
<dbReference type="GO" id="GO:0008270">
    <property type="term" value="F:zinc ion binding"/>
    <property type="evidence" value="ECO:0007669"/>
    <property type="project" value="InterPro"/>
</dbReference>
<feature type="domain" description="N-acetylmuramoyl-L-alanine amidase" evidence="6">
    <location>
        <begin position="162"/>
        <end position="295"/>
    </location>
</feature>